<comment type="caution">
    <text evidence="1">The sequence shown here is derived from an EMBL/GenBank/DDBJ whole genome shotgun (WGS) entry which is preliminary data.</text>
</comment>
<gene>
    <name evidence="1" type="ORF">BB561_003052</name>
</gene>
<organism evidence="1 2">
    <name type="scientific">Smittium simulii</name>
    <dbReference type="NCBI Taxonomy" id="133385"/>
    <lineage>
        <taxon>Eukaryota</taxon>
        <taxon>Fungi</taxon>
        <taxon>Fungi incertae sedis</taxon>
        <taxon>Zoopagomycota</taxon>
        <taxon>Kickxellomycotina</taxon>
        <taxon>Harpellomycetes</taxon>
        <taxon>Harpellales</taxon>
        <taxon>Legeriomycetaceae</taxon>
        <taxon>Smittium</taxon>
    </lineage>
</organism>
<dbReference type="Proteomes" id="UP000245383">
    <property type="component" value="Unassembled WGS sequence"/>
</dbReference>
<proteinExistence type="predicted"/>
<sequence>MSIMHLENYKTEAINQLFTTFALIYIKKLVKSANSKNITENYDQKIIIFAIKVQKSRNKLELKSGFYDSSWLIPTIHNSNLKKTTTSPVFSQDNKLAGWLKIATPVN</sequence>
<accession>A0A2T9YN45</accession>
<reference evidence="1 2" key="1">
    <citation type="journal article" date="2018" name="MBio">
        <title>Comparative Genomics Reveals the Core Gene Toolbox for the Fungus-Insect Symbiosis.</title>
        <authorList>
            <person name="Wang Y."/>
            <person name="Stata M."/>
            <person name="Wang W."/>
            <person name="Stajich J.E."/>
            <person name="White M.M."/>
            <person name="Moncalvo J.M."/>
        </authorList>
    </citation>
    <scope>NUCLEOTIDE SEQUENCE [LARGE SCALE GENOMIC DNA]</scope>
    <source>
        <strain evidence="1 2">SWE-8-4</strain>
    </source>
</reference>
<evidence type="ECO:0000313" key="2">
    <source>
        <dbReference type="Proteomes" id="UP000245383"/>
    </source>
</evidence>
<name>A0A2T9YN45_9FUNG</name>
<dbReference type="EMBL" id="MBFR01000116">
    <property type="protein sequence ID" value="PVU93756.1"/>
    <property type="molecule type" value="Genomic_DNA"/>
</dbReference>
<dbReference type="AlphaFoldDB" id="A0A2T9YN45"/>
<evidence type="ECO:0000313" key="1">
    <source>
        <dbReference type="EMBL" id="PVU93756.1"/>
    </source>
</evidence>
<keyword evidence="2" id="KW-1185">Reference proteome</keyword>
<protein>
    <submittedName>
        <fullName evidence="1">Uncharacterized protein</fullName>
    </submittedName>
</protein>